<proteinExistence type="inferred from homology"/>
<comment type="subunit">
    <text evidence="9">The complex comprises the extracytoplasmic solute receptor protein and the two transmembrane proteins.</text>
</comment>
<evidence type="ECO:0000313" key="11">
    <source>
        <dbReference type="EMBL" id="KAA5605311.1"/>
    </source>
</evidence>
<feature type="transmembrane region" description="Helical" evidence="9">
    <location>
        <begin position="130"/>
        <end position="152"/>
    </location>
</feature>
<comment type="similarity">
    <text evidence="8 9">Belongs to the TRAP transporter small permease family.</text>
</comment>
<dbReference type="Pfam" id="PF04290">
    <property type="entry name" value="DctQ"/>
    <property type="match status" value="1"/>
</dbReference>
<feature type="transmembrane region" description="Helical" evidence="9">
    <location>
        <begin position="12"/>
        <end position="38"/>
    </location>
</feature>
<evidence type="ECO:0000256" key="4">
    <source>
        <dbReference type="ARBA" id="ARBA00022519"/>
    </source>
</evidence>
<dbReference type="PANTHER" id="PTHR35011">
    <property type="entry name" value="2,3-DIKETO-L-GULONATE TRAP TRANSPORTER SMALL PERMEASE PROTEIN YIAM"/>
    <property type="match status" value="1"/>
</dbReference>
<feature type="transmembrane region" description="Helical" evidence="9">
    <location>
        <begin position="88"/>
        <end position="110"/>
    </location>
</feature>
<dbReference type="AlphaFoldDB" id="A0A5M6IAL5"/>
<keyword evidence="3" id="KW-1003">Cell membrane</keyword>
<dbReference type="GO" id="GO:0005886">
    <property type="term" value="C:plasma membrane"/>
    <property type="evidence" value="ECO:0007669"/>
    <property type="project" value="UniProtKB-SubCell"/>
</dbReference>
<feature type="domain" description="Tripartite ATP-independent periplasmic transporters DctQ component" evidence="10">
    <location>
        <begin position="26"/>
        <end position="150"/>
    </location>
</feature>
<dbReference type="OrthoDB" id="4964541at2"/>
<organism evidence="11 12">
    <name type="scientific">Roseospira marina</name>
    <dbReference type="NCBI Taxonomy" id="140057"/>
    <lineage>
        <taxon>Bacteria</taxon>
        <taxon>Pseudomonadati</taxon>
        <taxon>Pseudomonadota</taxon>
        <taxon>Alphaproteobacteria</taxon>
        <taxon>Rhodospirillales</taxon>
        <taxon>Rhodospirillaceae</taxon>
        <taxon>Roseospira</taxon>
    </lineage>
</organism>
<keyword evidence="7 9" id="KW-0472">Membrane</keyword>
<comment type="caution">
    <text evidence="11">The sequence shown here is derived from an EMBL/GenBank/DDBJ whole genome shotgun (WGS) entry which is preliminary data.</text>
</comment>
<dbReference type="Proteomes" id="UP000324065">
    <property type="component" value="Unassembled WGS sequence"/>
</dbReference>
<evidence type="ECO:0000256" key="7">
    <source>
        <dbReference type="ARBA" id="ARBA00023136"/>
    </source>
</evidence>
<evidence type="ECO:0000313" key="12">
    <source>
        <dbReference type="Proteomes" id="UP000324065"/>
    </source>
</evidence>
<accession>A0A5M6IAL5</accession>
<gene>
    <name evidence="11" type="ORF">F1188_12165</name>
</gene>
<sequence length="166" mass="18099">MSLLRTALWWAWRGIDVAMAASMVVMIVIVFVNVVLRYGFSSGILATAEASRFLFVWIIMLGAVVCLRDEAHLDLRMIERTLPRVPRALLRMVVWAVVILTSGMLFLGAFRQTIDNWGNISPLSGIPVGAMYLAGAVAGALMAVIGVLRVLIVGWTLLSGDEEVAP</sequence>
<evidence type="ECO:0000259" key="10">
    <source>
        <dbReference type="Pfam" id="PF04290"/>
    </source>
</evidence>
<dbReference type="PANTHER" id="PTHR35011:SF2">
    <property type="entry name" value="2,3-DIKETO-L-GULONATE TRAP TRANSPORTER SMALL PERMEASE PROTEIN YIAM"/>
    <property type="match status" value="1"/>
</dbReference>
<feature type="transmembrane region" description="Helical" evidence="9">
    <location>
        <begin position="50"/>
        <end position="67"/>
    </location>
</feature>
<evidence type="ECO:0000256" key="8">
    <source>
        <dbReference type="ARBA" id="ARBA00038436"/>
    </source>
</evidence>
<keyword evidence="6 9" id="KW-1133">Transmembrane helix</keyword>
<keyword evidence="5 9" id="KW-0812">Transmembrane</keyword>
<comment type="subcellular location">
    <subcellularLocation>
        <location evidence="1 9">Cell inner membrane</location>
        <topology evidence="1 9">Multi-pass membrane protein</topology>
    </subcellularLocation>
</comment>
<reference evidence="11 12" key="1">
    <citation type="submission" date="2019-09" db="EMBL/GenBank/DDBJ databases">
        <title>Genome sequence of Roseospira marina, one of the more divergent members of the non-sulfur purple photosynthetic bacterial family, the Rhodospirillaceae.</title>
        <authorList>
            <person name="Meyer T."/>
            <person name="Kyndt J."/>
        </authorList>
    </citation>
    <scope>NUCLEOTIDE SEQUENCE [LARGE SCALE GENOMIC DNA]</scope>
    <source>
        <strain evidence="11 12">DSM 15113</strain>
    </source>
</reference>
<dbReference type="InterPro" id="IPR055348">
    <property type="entry name" value="DctQ"/>
</dbReference>
<evidence type="ECO:0000256" key="3">
    <source>
        <dbReference type="ARBA" id="ARBA00022475"/>
    </source>
</evidence>
<dbReference type="GO" id="GO:0015740">
    <property type="term" value="P:C4-dicarboxylate transport"/>
    <property type="evidence" value="ECO:0007669"/>
    <property type="project" value="TreeGrafter"/>
</dbReference>
<evidence type="ECO:0000256" key="5">
    <source>
        <dbReference type="ARBA" id="ARBA00022692"/>
    </source>
</evidence>
<dbReference type="InterPro" id="IPR007387">
    <property type="entry name" value="TRAP_DctQ"/>
</dbReference>
<dbReference type="EMBL" id="VWPJ01000010">
    <property type="protein sequence ID" value="KAA5605311.1"/>
    <property type="molecule type" value="Genomic_DNA"/>
</dbReference>
<keyword evidence="4 9" id="KW-0997">Cell inner membrane</keyword>
<name>A0A5M6IAL5_9PROT</name>
<protein>
    <recommendedName>
        <fullName evidence="9">TRAP transporter small permease protein</fullName>
    </recommendedName>
</protein>
<evidence type="ECO:0000256" key="6">
    <source>
        <dbReference type="ARBA" id="ARBA00022989"/>
    </source>
</evidence>
<keyword evidence="2 9" id="KW-0813">Transport</keyword>
<evidence type="ECO:0000256" key="2">
    <source>
        <dbReference type="ARBA" id="ARBA00022448"/>
    </source>
</evidence>
<dbReference type="GO" id="GO:0022857">
    <property type="term" value="F:transmembrane transporter activity"/>
    <property type="evidence" value="ECO:0007669"/>
    <property type="project" value="UniProtKB-UniRule"/>
</dbReference>
<dbReference type="RefSeq" id="WP_150062691.1">
    <property type="nucleotide sequence ID" value="NZ_JACHII010000008.1"/>
</dbReference>
<evidence type="ECO:0000256" key="1">
    <source>
        <dbReference type="ARBA" id="ARBA00004429"/>
    </source>
</evidence>
<comment type="function">
    <text evidence="9">Part of the tripartite ATP-independent periplasmic (TRAP) transport system.</text>
</comment>
<keyword evidence="12" id="KW-1185">Reference proteome</keyword>
<evidence type="ECO:0000256" key="9">
    <source>
        <dbReference type="RuleBase" id="RU369079"/>
    </source>
</evidence>